<name>A0AC35U6G5_9BILA</name>
<organism evidence="1 2">
    <name type="scientific">Rhabditophanes sp. KR3021</name>
    <dbReference type="NCBI Taxonomy" id="114890"/>
    <lineage>
        <taxon>Eukaryota</taxon>
        <taxon>Metazoa</taxon>
        <taxon>Ecdysozoa</taxon>
        <taxon>Nematoda</taxon>
        <taxon>Chromadorea</taxon>
        <taxon>Rhabditida</taxon>
        <taxon>Tylenchina</taxon>
        <taxon>Panagrolaimomorpha</taxon>
        <taxon>Strongyloidoidea</taxon>
        <taxon>Alloionematidae</taxon>
        <taxon>Rhabditophanes</taxon>
    </lineage>
</organism>
<evidence type="ECO:0000313" key="2">
    <source>
        <dbReference type="WBParaSite" id="RSKR_0000831400.1"/>
    </source>
</evidence>
<sequence length="119" mass="13585">MPPEVHFNFLNKEMLCTLCLKIMEKYKTSYAAKGQDFIEKLKASCKGFSNKHEIRRCENGFTDEAIDILIKNNAHEICEIARFCKANEQPLEKDNEDNIDAFSNVAAIPEVQKDAAIKD</sequence>
<reference evidence="2" key="1">
    <citation type="submission" date="2016-11" db="UniProtKB">
        <authorList>
            <consortium name="WormBaseParasite"/>
        </authorList>
    </citation>
    <scope>IDENTIFICATION</scope>
    <source>
        <strain evidence="2">KR3021</strain>
    </source>
</reference>
<evidence type="ECO:0000313" key="1">
    <source>
        <dbReference type="Proteomes" id="UP000095286"/>
    </source>
</evidence>
<accession>A0AC35U6G5</accession>
<proteinExistence type="predicted"/>
<protein>
    <submittedName>
        <fullName evidence="2">Saposin B-type domain-containing protein</fullName>
    </submittedName>
</protein>
<dbReference type="WBParaSite" id="RSKR_0000831400.1">
    <property type="protein sequence ID" value="RSKR_0000831400.1"/>
    <property type="gene ID" value="RSKR_0000831400"/>
</dbReference>
<dbReference type="Proteomes" id="UP000095286">
    <property type="component" value="Unplaced"/>
</dbReference>